<dbReference type="EMBL" id="JAASQL010000001">
    <property type="protein sequence ID" value="NIJ45065.1"/>
    <property type="molecule type" value="Genomic_DNA"/>
</dbReference>
<comment type="caution">
    <text evidence="1">The sequence shown here is derived from an EMBL/GenBank/DDBJ whole genome shotgun (WGS) entry which is preliminary data.</text>
</comment>
<sequence length="166" mass="17900">MDKAAELKKLLRVIVGFQNSLPIPAKVVEVDGDSCSVEIDGLVLTDVKLKATISDNTDHLLITPKVGTNVLLMSLTGELDNLTVVKVDEVQSIHFKQNGLEFLVDGSDGKISVKNNDTSLLDLFGELKELISKITVSTGVGPSGTPLPPTIQSLTLFEDNFKKLLK</sequence>
<accession>A0ABX0UAU5</accession>
<proteinExistence type="predicted"/>
<dbReference type="Proteomes" id="UP000745859">
    <property type="component" value="Unassembled WGS sequence"/>
</dbReference>
<evidence type="ECO:0008006" key="3">
    <source>
        <dbReference type="Google" id="ProtNLM"/>
    </source>
</evidence>
<evidence type="ECO:0000313" key="1">
    <source>
        <dbReference type="EMBL" id="NIJ45065.1"/>
    </source>
</evidence>
<gene>
    <name evidence="1" type="ORF">FHR24_001504</name>
</gene>
<evidence type="ECO:0000313" key="2">
    <source>
        <dbReference type="Proteomes" id="UP000745859"/>
    </source>
</evidence>
<reference evidence="1 2" key="1">
    <citation type="submission" date="2020-03" db="EMBL/GenBank/DDBJ databases">
        <title>Genomic Encyclopedia of Type Strains, Phase IV (KMG-IV): sequencing the most valuable type-strain genomes for metagenomic binning, comparative biology and taxonomic classification.</title>
        <authorList>
            <person name="Goeker M."/>
        </authorList>
    </citation>
    <scope>NUCLEOTIDE SEQUENCE [LARGE SCALE GENOMIC DNA]</scope>
    <source>
        <strain evidence="1 2">DSM 101599</strain>
    </source>
</reference>
<dbReference type="RefSeq" id="WP_167186233.1">
    <property type="nucleotide sequence ID" value="NZ_JAASQL010000001.1"/>
</dbReference>
<keyword evidence="2" id="KW-1185">Reference proteome</keyword>
<organism evidence="1 2">
    <name type="scientific">Wenyingzhuangia heitensis</name>
    <dbReference type="NCBI Taxonomy" id="1487859"/>
    <lineage>
        <taxon>Bacteria</taxon>
        <taxon>Pseudomonadati</taxon>
        <taxon>Bacteroidota</taxon>
        <taxon>Flavobacteriia</taxon>
        <taxon>Flavobacteriales</taxon>
        <taxon>Flavobacteriaceae</taxon>
        <taxon>Wenyingzhuangia</taxon>
    </lineage>
</organism>
<name>A0ABX0UAU5_9FLAO</name>
<protein>
    <recommendedName>
        <fullName evidence="3">Auto-transporter adhesin head GIN domain-containing protein</fullName>
    </recommendedName>
</protein>